<proteinExistence type="inferred from homology"/>
<evidence type="ECO:0000256" key="2">
    <source>
        <dbReference type="ARBA" id="ARBA00004656"/>
    </source>
</evidence>
<evidence type="ECO:0000256" key="9">
    <source>
        <dbReference type="ARBA" id="ARBA00023157"/>
    </source>
</evidence>
<comment type="subcellular location">
    <subcellularLocation>
        <location evidence="2">Lysosome membrane</location>
    </subcellularLocation>
</comment>
<gene>
    <name evidence="19" type="primary">GAA</name>
</gene>
<comment type="caution">
    <text evidence="15">Lacks conserved residue(s) required for the propagation of feature annotation.</text>
</comment>
<dbReference type="Pfam" id="PF01055">
    <property type="entry name" value="Glyco_hydro_31_2nd"/>
    <property type="match status" value="1"/>
</dbReference>
<dbReference type="Gene3D" id="2.60.40.1760">
    <property type="entry name" value="glycosyl hydrolase (family 31)"/>
    <property type="match status" value="1"/>
</dbReference>
<evidence type="ECO:0000256" key="1">
    <source>
        <dbReference type="ARBA" id="ARBA00001657"/>
    </source>
</evidence>
<comment type="function">
    <text evidence="14">Essential for the degradation of glycogen in lysosomes. Has highest activity on alpha-1,4-linked glycosidic linkages, but can also hydrolyze alpha-1,6-linked glucans.</text>
</comment>
<dbReference type="InterPro" id="IPR000322">
    <property type="entry name" value="Glyco_hydro_31_TIM"/>
</dbReference>
<dbReference type="GeneID" id="103122379"/>
<dbReference type="Gene3D" id="3.20.20.80">
    <property type="entry name" value="Glycosidases"/>
    <property type="match status" value="1"/>
</dbReference>
<evidence type="ECO:0000256" key="8">
    <source>
        <dbReference type="ARBA" id="ARBA00023136"/>
    </source>
</evidence>
<dbReference type="InterPro" id="IPR030458">
    <property type="entry name" value="Glyco_hydro_31_AS"/>
</dbReference>
<keyword evidence="10" id="KW-0325">Glycoprotein</keyword>
<keyword evidence="7 16" id="KW-0378">Hydrolase</keyword>
<evidence type="ECO:0000256" key="11">
    <source>
        <dbReference type="ARBA" id="ARBA00023228"/>
    </source>
</evidence>
<dbReference type="SUPFAM" id="SSF74650">
    <property type="entry name" value="Galactose mutarotase-like"/>
    <property type="match status" value="1"/>
</dbReference>
<dbReference type="Pfam" id="PF00088">
    <property type="entry name" value="Trefoil"/>
    <property type="match status" value="1"/>
</dbReference>
<evidence type="ECO:0000256" key="7">
    <source>
        <dbReference type="ARBA" id="ARBA00022801"/>
    </source>
</evidence>
<protein>
    <recommendedName>
        <fullName evidence="5">Lysosomal alpha-glucosidase</fullName>
        <ecNumber evidence="4">3.2.1.20</ecNumber>
    </recommendedName>
    <alternativeName>
        <fullName evidence="13">Acid maltase</fullName>
    </alternativeName>
</protein>
<dbReference type="Pfam" id="PF21365">
    <property type="entry name" value="Glyco_hydro_31_3rd"/>
    <property type="match status" value="1"/>
</dbReference>
<evidence type="ECO:0000256" key="5">
    <source>
        <dbReference type="ARBA" id="ARBA00019338"/>
    </source>
</evidence>
<dbReference type="Proteomes" id="UP001652624">
    <property type="component" value="Chromosome 14"/>
</dbReference>
<keyword evidence="18" id="KW-1185">Reference proteome</keyword>
<dbReference type="PROSITE" id="PS51448">
    <property type="entry name" value="P_TREFOIL_2"/>
    <property type="match status" value="1"/>
</dbReference>
<dbReference type="PROSITE" id="PS00129">
    <property type="entry name" value="GLYCOSYL_HYDROL_F31_1"/>
    <property type="match status" value="1"/>
</dbReference>
<keyword evidence="9" id="KW-1015">Disulfide bond</keyword>
<dbReference type="RefSeq" id="XP_060027834.1">
    <property type="nucleotide sequence ID" value="XM_060171851.1"/>
</dbReference>
<dbReference type="Gene3D" id="4.10.110.10">
    <property type="entry name" value="Spasmolytic Protein, domain 1"/>
    <property type="match status" value="1"/>
</dbReference>
<dbReference type="SUPFAM" id="SSF57492">
    <property type="entry name" value="Trefoil"/>
    <property type="match status" value="1"/>
</dbReference>
<dbReference type="SUPFAM" id="SSF51011">
    <property type="entry name" value="Glycosyl hydrolase domain"/>
    <property type="match status" value="1"/>
</dbReference>
<accession>A0ABM3VU49</accession>
<dbReference type="InterPro" id="IPR017957">
    <property type="entry name" value="P_trefoil_CS"/>
</dbReference>
<dbReference type="InterPro" id="IPR013780">
    <property type="entry name" value="Glyco_hydro_b"/>
</dbReference>
<dbReference type="PANTHER" id="PTHR22762">
    <property type="entry name" value="ALPHA-GLUCOSIDASE"/>
    <property type="match status" value="1"/>
</dbReference>
<dbReference type="PROSITE" id="PS00707">
    <property type="entry name" value="GLYCOSYL_HYDROL_F31_2"/>
    <property type="match status" value="1"/>
</dbReference>
<dbReference type="InterPro" id="IPR030459">
    <property type="entry name" value="Glyco_hydro_31_CS"/>
</dbReference>
<evidence type="ECO:0000256" key="3">
    <source>
        <dbReference type="ARBA" id="ARBA00007806"/>
    </source>
</evidence>
<dbReference type="InterPro" id="IPR000519">
    <property type="entry name" value="P_trefoil_dom"/>
</dbReference>
<keyword evidence="11" id="KW-0458">Lysosome</keyword>
<keyword evidence="6" id="KW-0732">Signal</keyword>
<evidence type="ECO:0000259" key="17">
    <source>
        <dbReference type="PROSITE" id="PS51448"/>
    </source>
</evidence>
<keyword evidence="8" id="KW-0472">Membrane</keyword>
<name>A0ABM3VU49_ERIEU</name>
<dbReference type="SUPFAM" id="SSF51445">
    <property type="entry name" value="(Trans)glycosidases"/>
    <property type="match status" value="1"/>
</dbReference>
<dbReference type="CDD" id="cd14752">
    <property type="entry name" value="GH31_N"/>
    <property type="match status" value="1"/>
</dbReference>
<evidence type="ECO:0000256" key="16">
    <source>
        <dbReference type="RuleBase" id="RU361185"/>
    </source>
</evidence>
<feature type="domain" description="P-type" evidence="17">
    <location>
        <begin position="137"/>
        <end position="187"/>
    </location>
</feature>
<comment type="catalytic activity">
    <reaction evidence="1">
        <text>Hydrolysis of terminal, non-reducing (1-&gt;4)-linked alpha-D-glucose residues with release of alpha-D-glucose.</text>
        <dbReference type="EC" id="3.2.1.20"/>
    </reaction>
</comment>
<evidence type="ECO:0000256" key="12">
    <source>
        <dbReference type="ARBA" id="ARBA00023295"/>
    </source>
</evidence>
<evidence type="ECO:0000256" key="14">
    <source>
        <dbReference type="ARBA" id="ARBA00045686"/>
    </source>
</evidence>
<dbReference type="PROSITE" id="PS00025">
    <property type="entry name" value="P_TREFOIL_1"/>
    <property type="match status" value="1"/>
</dbReference>
<reference evidence="19" key="1">
    <citation type="submission" date="2025-08" db="UniProtKB">
        <authorList>
            <consortium name="RefSeq"/>
        </authorList>
    </citation>
    <scope>IDENTIFICATION</scope>
</reference>
<dbReference type="EC" id="3.2.1.20" evidence="4"/>
<evidence type="ECO:0000256" key="4">
    <source>
        <dbReference type="ARBA" id="ARBA00012741"/>
    </source>
</evidence>
<dbReference type="CDD" id="cd00111">
    <property type="entry name" value="Trefoil"/>
    <property type="match status" value="1"/>
</dbReference>
<organism evidence="18 19">
    <name type="scientific">Erinaceus europaeus</name>
    <name type="common">Western European hedgehog</name>
    <dbReference type="NCBI Taxonomy" id="9365"/>
    <lineage>
        <taxon>Eukaryota</taxon>
        <taxon>Metazoa</taxon>
        <taxon>Chordata</taxon>
        <taxon>Craniata</taxon>
        <taxon>Vertebrata</taxon>
        <taxon>Euteleostomi</taxon>
        <taxon>Mammalia</taxon>
        <taxon>Eutheria</taxon>
        <taxon>Laurasiatheria</taxon>
        <taxon>Eulipotyphla</taxon>
        <taxon>Erinaceidae</taxon>
        <taxon>Erinaceinae</taxon>
        <taxon>Erinaceus</taxon>
    </lineage>
</organism>
<evidence type="ECO:0000256" key="10">
    <source>
        <dbReference type="ARBA" id="ARBA00023180"/>
    </source>
</evidence>
<sequence length="1006" mass="111302">MTERNRKRRGRQRRAEKDRHLKTCFTACVAIPAAWEVAQWIEHCALKHEVLNLIPSITCGPDLSLPSGTAMETGWPPRTRPLLGLCALLTAALLTHVLLHDLTVVPQEAPAPKDSSQTGWRVASGPEHLSHPIAAPTGCNVPASSRFDCAPDSGITQEQCEARGCCYVPVRRPVGSHMGQPWCFFPIDYPSYRLHNLTSTGLGYTAMLTRTSPSFFPKDVLTLRLDVLLETDSRLHFTIKDPANPRYEVPLETPRAHSRASAPLYSMEFSPDPFGLIIRRTLGGRVLLNTTVAPLFFADQFLQLSTLLPSPYVTGLAEHLSPLMLSTSWTKITLWNRDMAPSPGGNLYGSHPFYLVLEEGGLAHGVFLLNSNAMDVVLQPGPALSWRTTGGILDMYVFLGPDPKSVVRQYLDVVGYPAMPPYWGLGFHLCRWGYNSTSSTRQAVQNMTHAHFPLDVQWNDLDYMDAQRDFTFNQNGFHDFPALVRELHEGGRRYVMIVDPAISSSGSPGSYRPYDEGLRRGVFITNDTGQPLVGKVWPGPSVFPDFTNPETLNWWQDMVAEFHAQVPFDGMWIDMNEPSNFVKGSLYGCPDNELENPPYVPGVVGGTLQAATICASSRQFLSTHYNLHNLYGLSEAVASHRALLKTRGKRPFIISRSSFSGHGRFAGHWTGDVRSSWEQLAFSVPDVLLFSLLGVPLVGADICGFLGNTSEELCVRWTQLGAFYPFMRNHNSLDSLPQEPYRFSETAQQAMRKAFTLRYALLPHLYTLFHHAHLHGDTVARPLFLEFPEDPQTWPVDRQLLWGSALLITPVLEPGRTEVTGYFPAGTWYDMETVPVEAVGSLPPPAPGRPPIHSQGQWETLLAPLETINLHLRAGHVIPLQGPGLTTTESRKQPLALVVALTTTGEAQGELFWDDGESLEVLEQGAYIEVAFLAQNNTIRNQLLHVAGEGANLRLSKVTVLGVAIAPQQVLCNSVPISNFTYSSNTKALAIPVVLTIGAPFLISWS</sequence>
<dbReference type="SMART" id="SM00018">
    <property type="entry name" value="PD"/>
    <property type="match status" value="1"/>
</dbReference>
<dbReference type="Gene3D" id="2.60.40.1180">
    <property type="entry name" value="Golgi alpha-mannosidase II"/>
    <property type="match status" value="2"/>
</dbReference>
<evidence type="ECO:0000256" key="6">
    <source>
        <dbReference type="ARBA" id="ARBA00022729"/>
    </source>
</evidence>
<dbReference type="Pfam" id="PF13802">
    <property type="entry name" value="Gal_mutarotas_2"/>
    <property type="match status" value="1"/>
</dbReference>
<dbReference type="InterPro" id="IPR017853">
    <property type="entry name" value="GH"/>
</dbReference>
<keyword evidence="12 16" id="KW-0326">Glycosidase</keyword>
<dbReference type="InterPro" id="IPR044913">
    <property type="entry name" value="P_trefoil_dom_sf"/>
</dbReference>
<evidence type="ECO:0000256" key="15">
    <source>
        <dbReference type="PROSITE-ProRule" id="PRU00779"/>
    </source>
</evidence>
<dbReference type="InterPro" id="IPR025887">
    <property type="entry name" value="Glyco_hydro_31_N_dom"/>
</dbReference>
<evidence type="ECO:0000313" key="18">
    <source>
        <dbReference type="Proteomes" id="UP001652624"/>
    </source>
</evidence>
<dbReference type="PANTHER" id="PTHR22762:SF92">
    <property type="entry name" value="LYSOSOMAL ALPHA-GLUCOSIDASE"/>
    <property type="match status" value="1"/>
</dbReference>
<dbReference type="CDD" id="cd06602">
    <property type="entry name" value="GH31_MGAM_SI_GAA"/>
    <property type="match status" value="1"/>
</dbReference>
<dbReference type="InterPro" id="IPR011013">
    <property type="entry name" value="Gal_mutarotase_sf_dom"/>
</dbReference>
<evidence type="ECO:0000256" key="13">
    <source>
        <dbReference type="ARBA" id="ARBA00041572"/>
    </source>
</evidence>
<dbReference type="InterPro" id="IPR048395">
    <property type="entry name" value="Glyco_hydro_31_C"/>
</dbReference>
<comment type="similarity">
    <text evidence="3 16">Belongs to the glycosyl hydrolase 31 family.</text>
</comment>
<evidence type="ECO:0000313" key="19">
    <source>
        <dbReference type="RefSeq" id="XP_060027834.1"/>
    </source>
</evidence>